<dbReference type="OrthoDB" id="170203at2157"/>
<feature type="compositionally biased region" description="Acidic residues" evidence="1">
    <location>
        <begin position="25"/>
        <end position="76"/>
    </location>
</feature>
<feature type="compositionally biased region" description="Acidic residues" evidence="1">
    <location>
        <begin position="83"/>
        <end position="94"/>
    </location>
</feature>
<dbReference type="AlphaFoldDB" id="L9WYK0"/>
<sequence length="194" mass="21365">MNRRKILLGAGAALTTTIAGCGSADGEESDEPNDADEMDDTLEDDSDDADDTPTDELSEEDGEDDEDDEDENDDPVEDRIPGFEDDSFTIDSDEISLKEVTRDDETVTVRMEAHSLDQEALEDDLEDAGRAFVGAIDDVDEFTGTVSTVEWDVEHGGTSLADFYIESEWLEAYEAEELSEDELLDRIIDTGSMD</sequence>
<accession>L9WYK0</accession>
<dbReference type="EMBL" id="AOIB01000036">
    <property type="protein sequence ID" value="ELY54555.1"/>
    <property type="molecule type" value="Genomic_DNA"/>
</dbReference>
<evidence type="ECO:0000313" key="4">
    <source>
        <dbReference type="Proteomes" id="UP000011688"/>
    </source>
</evidence>
<dbReference type="PROSITE" id="PS51257">
    <property type="entry name" value="PROKAR_LIPOPROTEIN"/>
    <property type="match status" value="1"/>
</dbReference>
<dbReference type="Proteomes" id="UP000011688">
    <property type="component" value="Unassembled WGS sequence"/>
</dbReference>
<dbReference type="InterPro" id="IPR058473">
    <property type="entry name" value="DUF8159"/>
</dbReference>
<organism evidence="3 4">
    <name type="scientific">Natronococcus amylolyticus DSM 10524</name>
    <dbReference type="NCBI Taxonomy" id="1227497"/>
    <lineage>
        <taxon>Archaea</taxon>
        <taxon>Methanobacteriati</taxon>
        <taxon>Methanobacteriota</taxon>
        <taxon>Stenosarchaea group</taxon>
        <taxon>Halobacteria</taxon>
        <taxon>Halobacteriales</taxon>
        <taxon>Natrialbaceae</taxon>
        <taxon>Natronococcus</taxon>
    </lineage>
</organism>
<feature type="region of interest" description="Disordered" evidence="1">
    <location>
        <begin position="17"/>
        <end position="101"/>
    </location>
</feature>
<dbReference type="RefSeq" id="WP_005558811.1">
    <property type="nucleotide sequence ID" value="NZ_AOIB01000036.1"/>
</dbReference>
<protein>
    <recommendedName>
        <fullName evidence="2">DUF8159 domain-containing protein</fullName>
    </recommendedName>
</protein>
<name>L9WYK0_9EURY</name>
<proteinExistence type="predicted"/>
<feature type="domain" description="DUF8159" evidence="2">
    <location>
        <begin position="90"/>
        <end position="191"/>
    </location>
</feature>
<dbReference type="eggNOG" id="arCOG10773">
    <property type="taxonomic scope" value="Archaea"/>
</dbReference>
<gene>
    <name evidence="3" type="ORF">C491_18174</name>
</gene>
<keyword evidence="4" id="KW-1185">Reference proteome</keyword>
<comment type="caution">
    <text evidence="3">The sequence shown here is derived from an EMBL/GenBank/DDBJ whole genome shotgun (WGS) entry which is preliminary data.</text>
</comment>
<evidence type="ECO:0000313" key="3">
    <source>
        <dbReference type="EMBL" id="ELY54555.1"/>
    </source>
</evidence>
<reference evidence="3 4" key="1">
    <citation type="journal article" date="2014" name="PLoS Genet.">
        <title>Phylogenetically driven sequencing of extremely halophilic archaea reveals strategies for static and dynamic osmo-response.</title>
        <authorList>
            <person name="Becker E.A."/>
            <person name="Seitzer P.M."/>
            <person name="Tritt A."/>
            <person name="Larsen D."/>
            <person name="Krusor M."/>
            <person name="Yao A.I."/>
            <person name="Wu D."/>
            <person name="Madern D."/>
            <person name="Eisen J.A."/>
            <person name="Darling A.E."/>
            <person name="Facciotti M.T."/>
        </authorList>
    </citation>
    <scope>NUCLEOTIDE SEQUENCE [LARGE SCALE GENOMIC DNA]</scope>
    <source>
        <strain evidence="3 4">DSM 10524</strain>
    </source>
</reference>
<evidence type="ECO:0000256" key="1">
    <source>
        <dbReference type="SAM" id="MobiDB-lite"/>
    </source>
</evidence>
<dbReference type="Pfam" id="PF26490">
    <property type="entry name" value="DUF8159"/>
    <property type="match status" value="1"/>
</dbReference>
<evidence type="ECO:0000259" key="2">
    <source>
        <dbReference type="Pfam" id="PF26490"/>
    </source>
</evidence>